<dbReference type="EMBL" id="MN739162">
    <property type="protein sequence ID" value="QHS91692.1"/>
    <property type="molecule type" value="Genomic_DNA"/>
</dbReference>
<protein>
    <submittedName>
        <fullName evidence="1">Uncharacterized protein</fullName>
    </submittedName>
</protein>
<sequence length="213" mass="23833">MPPKRNRQQFEYDTLATIQHIDISNNNMLEAAIKASLEGAGLEEAKEESRKDAGNHLFEQVMEQLPGLTPNARRSLLLIVGLDDIISNEKTQGHETTDLQEIQQKIQSALDSGLSVDQEYIDSATAFIEGYDMDQIIGAVYPRIDYEIDLLNIKDAEDEEAESKEIEDAIMASLAAEEVKEAEPEAKEETKQLTREELRAARLAFLDKPKIGS</sequence>
<dbReference type="AlphaFoldDB" id="A0A6C0BI53"/>
<name>A0A6C0BI53_9ZZZZ</name>
<evidence type="ECO:0000313" key="1">
    <source>
        <dbReference type="EMBL" id="QHS91692.1"/>
    </source>
</evidence>
<reference evidence="1" key="1">
    <citation type="journal article" date="2020" name="Nature">
        <title>Giant virus diversity and host interactions through global metagenomics.</title>
        <authorList>
            <person name="Schulz F."/>
            <person name="Roux S."/>
            <person name="Paez-Espino D."/>
            <person name="Jungbluth S."/>
            <person name="Walsh D.A."/>
            <person name="Denef V.J."/>
            <person name="McMahon K.D."/>
            <person name="Konstantinidis K.T."/>
            <person name="Eloe-Fadrosh E.A."/>
            <person name="Kyrpides N.C."/>
            <person name="Woyke T."/>
        </authorList>
    </citation>
    <scope>NUCLEOTIDE SEQUENCE</scope>
    <source>
        <strain evidence="1">GVMAG-M-3300013006-15</strain>
    </source>
</reference>
<accession>A0A6C0BI53</accession>
<proteinExistence type="predicted"/>
<organism evidence="1">
    <name type="scientific">viral metagenome</name>
    <dbReference type="NCBI Taxonomy" id="1070528"/>
    <lineage>
        <taxon>unclassified sequences</taxon>
        <taxon>metagenomes</taxon>
        <taxon>organismal metagenomes</taxon>
    </lineage>
</organism>